<gene>
    <name evidence="1" type="ORF">SAMN05444145_101209</name>
</gene>
<dbReference type="STRING" id="1033731.SAMN05444145_101209"/>
<evidence type="ECO:0000313" key="2">
    <source>
        <dbReference type="Proteomes" id="UP000183253"/>
    </source>
</evidence>
<reference evidence="1 2" key="1">
    <citation type="submission" date="2016-10" db="EMBL/GenBank/DDBJ databases">
        <authorList>
            <person name="de Groot N.N."/>
        </authorList>
    </citation>
    <scope>NUCLEOTIDE SEQUENCE [LARGE SCALE GENOMIC DNA]</scope>
    <source>
        <strain evidence="1 2">DSM 25383</strain>
    </source>
</reference>
<protein>
    <submittedName>
        <fullName evidence="1">Uncharacterized protein</fullName>
    </submittedName>
</protein>
<accession>A0A1H3XGL8</accession>
<evidence type="ECO:0000313" key="1">
    <source>
        <dbReference type="EMBL" id="SDZ98360.1"/>
    </source>
</evidence>
<sequence>MLLTALNLLVPIGVLVAAIDNRVFNAGCGEWLACTSSAAADSSCRRSSIANNTRK</sequence>
<dbReference type="AlphaFoldDB" id="A0A1H3XGL8"/>
<proteinExistence type="predicted"/>
<name>A0A1H3XGL8_9BACT</name>
<dbReference type="RefSeq" id="WP_020692566.1">
    <property type="nucleotide sequence ID" value="NZ_CAEG01000001.1"/>
</dbReference>
<dbReference type="EMBL" id="FNRI01000001">
    <property type="protein sequence ID" value="SDZ98360.1"/>
    <property type="molecule type" value="Genomic_DNA"/>
</dbReference>
<organism evidence="1 2">
    <name type="scientific">Alistipes timonensis JC136</name>
    <dbReference type="NCBI Taxonomy" id="1033731"/>
    <lineage>
        <taxon>Bacteria</taxon>
        <taxon>Pseudomonadati</taxon>
        <taxon>Bacteroidota</taxon>
        <taxon>Bacteroidia</taxon>
        <taxon>Bacteroidales</taxon>
        <taxon>Rikenellaceae</taxon>
        <taxon>Alistipes</taxon>
    </lineage>
</organism>
<keyword evidence="2" id="KW-1185">Reference proteome</keyword>
<dbReference type="Proteomes" id="UP000183253">
    <property type="component" value="Unassembled WGS sequence"/>
</dbReference>